<keyword evidence="5" id="KW-1185">Reference proteome</keyword>
<dbReference type="InterPro" id="IPR016102">
    <property type="entry name" value="Succinyl-CoA_synth-like"/>
</dbReference>
<dbReference type="InterPro" id="IPR003781">
    <property type="entry name" value="CoA-bd"/>
</dbReference>
<dbReference type="GO" id="GO:0016747">
    <property type="term" value="F:acyltransferase activity, transferring groups other than amino-acyl groups"/>
    <property type="evidence" value="ECO:0007669"/>
    <property type="project" value="InterPro"/>
</dbReference>
<dbReference type="RefSeq" id="WP_203941915.1">
    <property type="nucleotide sequence ID" value="NZ_BAAAGJ010000008.1"/>
</dbReference>
<dbReference type="SUPFAM" id="SSF55729">
    <property type="entry name" value="Acyl-CoA N-acyltransferases (Nat)"/>
    <property type="match status" value="1"/>
</dbReference>
<dbReference type="Pfam" id="PF13607">
    <property type="entry name" value="Succ_CoA_lig"/>
    <property type="match status" value="1"/>
</dbReference>
<feature type="domain" description="ATP-grasp" evidence="2">
    <location>
        <begin position="660"/>
        <end position="875"/>
    </location>
</feature>
<dbReference type="GO" id="GO:0005524">
    <property type="term" value="F:ATP binding"/>
    <property type="evidence" value="ECO:0007669"/>
    <property type="project" value="UniProtKB-UniRule"/>
</dbReference>
<evidence type="ECO:0000313" key="5">
    <source>
        <dbReference type="Proteomes" id="UP000652013"/>
    </source>
</evidence>
<dbReference type="CDD" id="cd04301">
    <property type="entry name" value="NAT_SF"/>
    <property type="match status" value="1"/>
</dbReference>
<dbReference type="PANTHER" id="PTHR42793:SF1">
    <property type="entry name" value="PEPTIDYL-LYSINE N-ACETYLTRANSFERASE PATZ"/>
    <property type="match status" value="1"/>
</dbReference>
<dbReference type="SMART" id="SM00881">
    <property type="entry name" value="CoA_binding"/>
    <property type="match status" value="1"/>
</dbReference>
<feature type="domain" description="N-acetyltransferase" evidence="3">
    <location>
        <begin position="18"/>
        <end position="183"/>
    </location>
</feature>
<dbReference type="Gene3D" id="3.30.470.20">
    <property type="entry name" value="ATP-grasp fold, B domain"/>
    <property type="match status" value="1"/>
</dbReference>
<evidence type="ECO:0000256" key="1">
    <source>
        <dbReference type="PROSITE-ProRule" id="PRU00409"/>
    </source>
</evidence>
<dbReference type="PROSITE" id="PS51186">
    <property type="entry name" value="GNAT"/>
    <property type="match status" value="1"/>
</dbReference>
<keyword evidence="1" id="KW-0067">ATP-binding</keyword>
<sequence>MTVHTDGVDALTTDGAIVHLRPARAADLPAVLDLYDRASPDNLRLRFFHLPGRLSLEADARRVCRAPGAGRHAVVAELPGRIVGVASYERRGRQRAEFAVFVDDEHHGRGIGTLLLEQLAAAARRRGLAELTGDVLGDNNAMLTVARDLTVGARATVDSGVVTVRVPTTSGIGEHLVDRREAHAERRSLAPLLTPRSVAVVGAGRHDGVGHQVLRALAEYGFRGPLYAVNPHAAAVAGHPSYPSLSAVPGGVDLAVVAVPAEAVPDVVADGARAGVRAVVLLSAGFADDGEAGRARQAELVRLVRAHGMRLAGPNCLGVVNTDPAVRLNAAFAPGEPARGVLGVASQSGAVGIALLENAAHDGTGISTFVSLGNKADVSGNDLLAWWLDDPDTAVVALYLESFGNPRRFSRLVRAVAHRKPVLVLKSGRSTAGRRAGLSHTAAAAASDVVVDALFRQAGVIRVDTLGDLVDAARLLSTQPLPGGNRVGVVGNAGGLNVLAADVAEPAGLLVPAGQATVNPVDLGAGATPEGCAAAIRALAGGGAVDALLVVLVATRANDLPGLLEASGAALDERPDVPAAVVVVGRGDAPRTCGARRAPVFELPERAMRALGHAARYAAWRRAPHGDRVTPDGVDPAAGRSAVQAGLTAGAGWQAYDVTSRLLNAYGIRLVDAAWVGGPRQAVAAAERIGFPVVLKSADPELVHKTESGAVALGLAGAGQVREAAARVLAAGRPGQGLLVQRTVPADVELAAGVVHDPQFGSLVMAGMGGVRADVLGDRVFRLVPLTDVDARAMWQSLRGAPLLTGYRGAPAVDTAAVEDLFTRVARLAEEHPEVAELDLNPVMAGPGGVTVVDAKLRLEPAGTEPDRLIRALTSY</sequence>
<dbReference type="InterPro" id="IPR011761">
    <property type="entry name" value="ATP-grasp"/>
</dbReference>
<gene>
    <name evidence="4" type="ORF">Sya03_61070</name>
</gene>
<dbReference type="SUPFAM" id="SSF52210">
    <property type="entry name" value="Succinyl-CoA synthetase domains"/>
    <property type="match status" value="2"/>
</dbReference>
<organism evidence="4 5">
    <name type="scientific">Spirilliplanes yamanashiensis</name>
    <dbReference type="NCBI Taxonomy" id="42233"/>
    <lineage>
        <taxon>Bacteria</taxon>
        <taxon>Bacillati</taxon>
        <taxon>Actinomycetota</taxon>
        <taxon>Actinomycetes</taxon>
        <taxon>Micromonosporales</taxon>
        <taxon>Micromonosporaceae</taxon>
        <taxon>Spirilliplanes</taxon>
    </lineage>
</organism>
<dbReference type="Gene3D" id="3.30.1490.20">
    <property type="entry name" value="ATP-grasp fold, A domain"/>
    <property type="match status" value="1"/>
</dbReference>
<dbReference type="InterPro" id="IPR016181">
    <property type="entry name" value="Acyl_CoA_acyltransferase"/>
</dbReference>
<dbReference type="InterPro" id="IPR000182">
    <property type="entry name" value="GNAT_dom"/>
</dbReference>
<evidence type="ECO:0000259" key="2">
    <source>
        <dbReference type="PROSITE" id="PS50975"/>
    </source>
</evidence>
<dbReference type="Gene3D" id="3.40.50.720">
    <property type="entry name" value="NAD(P)-binding Rossmann-like Domain"/>
    <property type="match status" value="1"/>
</dbReference>
<proteinExistence type="predicted"/>
<dbReference type="Pfam" id="PF13380">
    <property type="entry name" value="CoA_binding_2"/>
    <property type="match status" value="1"/>
</dbReference>
<dbReference type="SUPFAM" id="SSF56059">
    <property type="entry name" value="Glutathione synthetase ATP-binding domain-like"/>
    <property type="match status" value="1"/>
</dbReference>
<dbReference type="Pfam" id="PF00583">
    <property type="entry name" value="Acetyltransf_1"/>
    <property type="match status" value="1"/>
</dbReference>
<comment type="caution">
    <text evidence="4">The sequence shown here is derived from an EMBL/GenBank/DDBJ whole genome shotgun (WGS) entry which is preliminary data.</text>
</comment>
<dbReference type="EMBL" id="BOOY01000046">
    <property type="protein sequence ID" value="GIJ06755.1"/>
    <property type="molecule type" value="Genomic_DNA"/>
</dbReference>
<dbReference type="InterPro" id="IPR032875">
    <property type="entry name" value="Succ_CoA_lig_flav_dom"/>
</dbReference>
<dbReference type="AlphaFoldDB" id="A0A8J3YF27"/>
<dbReference type="SUPFAM" id="SSF51735">
    <property type="entry name" value="NAD(P)-binding Rossmann-fold domains"/>
    <property type="match status" value="1"/>
</dbReference>
<dbReference type="Gene3D" id="3.40.50.261">
    <property type="entry name" value="Succinyl-CoA synthetase domains"/>
    <property type="match status" value="2"/>
</dbReference>
<dbReference type="InterPro" id="IPR036291">
    <property type="entry name" value="NAD(P)-bd_dom_sf"/>
</dbReference>
<reference evidence="4" key="1">
    <citation type="submission" date="2021-01" db="EMBL/GenBank/DDBJ databases">
        <title>Whole genome shotgun sequence of Spirilliplanes yamanashiensis NBRC 15828.</title>
        <authorList>
            <person name="Komaki H."/>
            <person name="Tamura T."/>
        </authorList>
    </citation>
    <scope>NUCLEOTIDE SEQUENCE</scope>
    <source>
        <strain evidence="4">NBRC 15828</strain>
    </source>
</reference>
<dbReference type="Proteomes" id="UP000652013">
    <property type="component" value="Unassembled WGS sequence"/>
</dbReference>
<name>A0A8J3YF27_9ACTN</name>
<dbReference type="PANTHER" id="PTHR42793">
    <property type="entry name" value="COA BINDING DOMAIN CONTAINING PROTEIN"/>
    <property type="match status" value="1"/>
</dbReference>
<evidence type="ECO:0000259" key="3">
    <source>
        <dbReference type="PROSITE" id="PS51186"/>
    </source>
</evidence>
<accession>A0A8J3YF27</accession>
<dbReference type="Gene3D" id="3.40.630.30">
    <property type="match status" value="1"/>
</dbReference>
<dbReference type="InterPro" id="IPR013815">
    <property type="entry name" value="ATP_grasp_subdomain_1"/>
</dbReference>
<evidence type="ECO:0000313" key="4">
    <source>
        <dbReference type="EMBL" id="GIJ06755.1"/>
    </source>
</evidence>
<dbReference type="GO" id="GO:0046872">
    <property type="term" value="F:metal ion binding"/>
    <property type="evidence" value="ECO:0007669"/>
    <property type="project" value="InterPro"/>
</dbReference>
<dbReference type="PROSITE" id="PS50975">
    <property type="entry name" value="ATP_GRASP"/>
    <property type="match status" value="1"/>
</dbReference>
<dbReference type="Pfam" id="PF13549">
    <property type="entry name" value="ATP-grasp_5"/>
    <property type="match status" value="1"/>
</dbReference>
<protein>
    <submittedName>
        <fullName evidence="4">GNAT family N-acetyltransferase</fullName>
    </submittedName>
</protein>
<keyword evidence="1" id="KW-0547">Nucleotide-binding</keyword>